<name>E1STE9_FERBD</name>
<evidence type="ECO:0000313" key="4">
    <source>
        <dbReference type="Proteomes" id="UP000006683"/>
    </source>
</evidence>
<accession>E1STE9</accession>
<dbReference type="PANTHER" id="PTHR44196:SF1">
    <property type="entry name" value="DEHYDROGENASE_REDUCTASE SDR FAMILY MEMBER 7B"/>
    <property type="match status" value="1"/>
</dbReference>
<dbReference type="HOGENOM" id="CLU_010194_2_1_6"/>
<organism evidence="3 4">
    <name type="scientific">Ferrimonas balearica (strain DSM 9799 / CCM 4581 / KCTC 23876 / PAT)</name>
    <dbReference type="NCBI Taxonomy" id="550540"/>
    <lineage>
        <taxon>Bacteria</taxon>
        <taxon>Pseudomonadati</taxon>
        <taxon>Pseudomonadota</taxon>
        <taxon>Gammaproteobacteria</taxon>
        <taxon>Alteromonadales</taxon>
        <taxon>Ferrimonadaceae</taxon>
        <taxon>Ferrimonas</taxon>
    </lineage>
</organism>
<gene>
    <name evidence="3" type="ordered locus">Fbal_2981</name>
</gene>
<dbReference type="Proteomes" id="UP000006683">
    <property type="component" value="Chromosome"/>
</dbReference>
<proteinExistence type="inferred from homology"/>
<dbReference type="PRINTS" id="PR00081">
    <property type="entry name" value="GDHRDH"/>
</dbReference>
<dbReference type="GO" id="GO:0016491">
    <property type="term" value="F:oxidoreductase activity"/>
    <property type="evidence" value="ECO:0007669"/>
    <property type="project" value="UniProtKB-KW"/>
</dbReference>
<protein>
    <submittedName>
        <fullName evidence="3">Short-chain dehydrogenase/reductase SDR</fullName>
    </submittedName>
</protein>
<dbReference type="AlphaFoldDB" id="E1STE9"/>
<keyword evidence="2" id="KW-0560">Oxidoreductase</keyword>
<dbReference type="RefSeq" id="WP_013346489.1">
    <property type="nucleotide sequence ID" value="NC_014541.1"/>
</dbReference>
<dbReference type="Gene3D" id="3.40.50.720">
    <property type="entry name" value="NAD(P)-binding Rossmann-like Domain"/>
    <property type="match status" value="1"/>
</dbReference>
<dbReference type="STRING" id="550540.Fbal_2981"/>
<dbReference type="KEGG" id="fbl:Fbal_2981"/>
<reference evidence="3 4" key="1">
    <citation type="journal article" date="2010" name="Stand. Genomic Sci.">
        <title>Complete genome sequence of Ferrimonas balearica type strain (PAT).</title>
        <authorList>
            <person name="Nolan M."/>
            <person name="Sikorski J."/>
            <person name="Davenport K."/>
            <person name="Lucas S."/>
            <person name="Glavina Del Rio T."/>
            <person name="Tice H."/>
            <person name="Cheng J."/>
            <person name="Goodwin L."/>
            <person name="Pitluck S."/>
            <person name="Liolios K."/>
            <person name="Ivanova N."/>
            <person name="Mavromatis K."/>
            <person name="Ovchinnikova G."/>
            <person name="Pati A."/>
            <person name="Chen A."/>
            <person name="Palaniappan K."/>
            <person name="Land M."/>
            <person name="Hauser L."/>
            <person name="Chang Y."/>
            <person name="Jeffries C."/>
            <person name="Tapia R."/>
            <person name="Brettin T."/>
            <person name="Detter J."/>
            <person name="Han C."/>
            <person name="Yasawong M."/>
            <person name="Rohde M."/>
            <person name="Tindall B."/>
            <person name="Goker M."/>
            <person name="Woyke T."/>
            <person name="Bristow J."/>
            <person name="Eisen J."/>
            <person name="Markowitz V."/>
            <person name="Hugenholtz P."/>
            <person name="Kyrpides N."/>
            <person name="Klenk H."/>
            <person name="Lapidus A."/>
        </authorList>
    </citation>
    <scope>NUCLEOTIDE SEQUENCE [LARGE SCALE GENOMIC DNA]</scope>
    <source>
        <strain evidence="4">DSM 9799 / CCM 4581 / KCTC 23876 / PAT</strain>
    </source>
</reference>
<evidence type="ECO:0000313" key="3">
    <source>
        <dbReference type="EMBL" id="ADN77183.1"/>
    </source>
</evidence>
<sequence>MITVLITGATSGIGRQLVIDHLSAGWRVIACGRNPDALAQLQALSPGQVVAAKFDVTDQQQTETTLSQVLAETLGDGPLDRAILNAGTCEYLDVEKWDTAQFRLVMEANVMGPANCLGALLPRLDRGSELVLVDSLARLLPFTRAQAYGASKAALHYLTRTLEVDLAERGVRVMAVSPGFVDTPLTQRNTFGMPALMTVEDASAAIMEGMAAKKRNIRFPRRLYWPLTLLSWLGEGLQVRICRWLKKQE</sequence>
<dbReference type="EMBL" id="CP002209">
    <property type="protein sequence ID" value="ADN77183.1"/>
    <property type="molecule type" value="Genomic_DNA"/>
</dbReference>
<evidence type="ECO:0000256" key="1">
    <source>
        <dbReference type="ARBA" id="ARBA00006484"/>
    </source>
</evidence>
<dbReference type="GO" id="GO:0016020">
    <property type="term" value="C:membrane"/>
    <property type="evidence" value="ECO:0007669"/>
    <property type="project" value="TreeGrafter"/>
</dbReference>
<dbReference type="eggNOG" id="COG4221">
    <property type="taxonomic scope" value="Bacteria"/>
</dbReference>
<dbReference type="SUPFAM" id="SSF51735">
    <property type="entry name" value="NAD(P)-binding Rossmann-fold domains"/>
    <property type="match status" value="1"/>
</dbReference>
<dbReference type="InterPro" id="IPR002347">
    <property type="entry name" value="SDR_fam"/>
</dbReference>
<dbReference type="InterPro" id="IPR036291">
    <property type="entry name" value="NAD(P)-bd_dom_sf"/>
</dbReference>
<evidence type="ECO:0000256" key="2">
    <source>
        <dbReference type="ARBA" id="ARBA00023002"/>
    </source>
</evidence>
<dbReference type="GeneID" id="67183207"/>
<comment type="similarity">
    <text evidence="1">Belongs to the short-chain dehydrogenases/reductases (SDR) family.</text>
</comment>
<dbReference type="Pfam" id="PF00106">
    <property type="entry name" value="adh_short"/>
    <property type="match status" value="1"/>
</dbReference>
<keyword evidence="4" id="KW-1185">Reference proteome</keyword>
<dbReference type="PANTHER" id="PTHR44196">
    <property type="entry name" value="DEHYDROGENASE/REDUCTASE SDR FAMILY MEMBER 7B"/>
    <property type="match status" value="1"/>
</dbReference>